<protein>
    <submittedName>
        <fullName evidence="2">Tsl1455 protein</fullName>
    </submittedName>
</protein>
<gene>
    <name evidence="2" type="ordered locus">tsl1455</name>
</gene>
<dbReference type="EnsemblBacteria" id="BAC09007">
    <property type="protein sequence ID" value="BAC09007"/>
    <property type="gene ID" value="BAC09007"/>
</dbReference>
<feature type="transmembrane region" description="Helical" evidence="1">
    <location>
        <begin position="36"/>
        <end position="54"/>
    </location>
</feature>
<proteinExistence type="predicted"/>
<evidence type="ECO:0000256" key="1">
    <source>
        <dbReference type="SAM" id="Phobius"/>
    </source>
</evidence>
<dbReference type="EMBL" id="BA000039">
    <property type="protein sequence ID" value="BAC09007.1"/>
    <property type="molecule type" value="Genomic_DNA"/>
</dbReference>
<dbReference type="STRING" id="197221.gene:10748054"/>
<keyword evidence="1" id="KW-1133">Transmembrane helix</keyword>
<organism evidence="2 3">
    <name type="scientific">Thermosynechococcus vestitus (strain NIES-2133 / IAM M-273 / BP-1)</name>
    <dbReference type="NCBI Taxonomy" id="197221"/>
    <lineage>
        <taxon>Bacteria</taxon>
        <taxon>Bacillati</taxon>
        <taxon>Cyanobacteriota</taxon>
        <taxon>Cyanophyceae</taxon>
        <taxon>Acaryochloridales</taxon>
        <taxon>Thermosynechococcaceae</taxon>
        <taxon>Thermosynechococcus</taxon>
    </lineage>
</organism>
<dbReference type="KEGG" id="tel:tsl1455"/>
<keyword evidence="3" id="KW-1185">Reference proteome</keyword>
<accession>Q8DIX6</accession>
<evidence type="ECO:0000313" key="2">
    <source>
        <dbReference type="EMBL" id="BAC09007.1"/>
    </source>
</evidence>
<reference evidence="2 3" key="1">
    <citation type="journal article" date="2002" name="DNA Res.">
        <title>Complete genome structure of the thermophilic cyanobacterium Thermosynechococcus elongatus BP-1.</title>
        <authorList>
            <person name="Nakamura Y."/>
            <person name="Kaneko T."/>
            <person name="Sato S."/>
            <person name="Ikeuchi M."/>
            <person name="Katoh H."/>
            <person name="Sasamoto S."/>
            <person name="Watanabe A."/>
            <person name="Iriguchi M."/>
            <person name="Kawashima K."/>
            <person name="Kimura T."/>
            <person name="Kishida Y."/>
            <person name="Kiyokawa C."/>
            <person name="Kohara M."/>
            <person name="Matsumoto M."/>
            <person name="Matsuno A."/>
            <person name="Nakazaki N."/>
            <person name="Shimpo S."/>
            <person name="Sugimoto M."/>
            <person name="Takeuchi C."/>
            <person name="Yamada M."/>
            <person name="Tabata S."/>
        </authorList>
    </citation>
    <scope>NUCLEOTIDE SEQUENCE [LARGE SCALE GENOMIC DNA]</scope>
    <source>
        <strain evidence="3">IAM M-273 / NIES-2133 / BP-1</strain>
    </source>
</reference>
<evidence type="ECO:0000313" key="3">
    <source>
        <dbReference type="Proteomes" id="UP000000440"/>
    </source>
</evidence>
<keyword evidence="1" id="KW-0472">Membrane</keyword>
<sequence>MTLMQGCALLVVIGAPELANLTSTVANPMTDLQRKLFVYILGARFYFAFCFYRSRLSRFPEQRWQRSTIS</sequence>
<dbReference type="Proteomes" id="UP000000440">
    <property type="component" value="Chromosome"/>
</dbReference>
<dbReference type="AlphaFoldDB" id="Q8DIX6"/>
<keyword evidence="1" id="KW-0812">Transmembrane</keyword>
<dbReference type="eggNOG" id="COG0765">
    <property type="taxonomic scope" value="Bacteria"/>
</dbReference>
<name>Q8DIX6_THEVB</name>